<dbReference type="Proteomes" id="UP000263040">
    <property type="component" value="Chromosome"/>
</dbReference>
<dbReference type="AlphaFoldDB" id="A0AAD0SWX0"/>
<dbReference type="KEGG" id="asui:ASUIS_0821"/>
<gene>
    <name evidence="1" type="ORF">ASUIS_0821</name>
</gene>
<keyword evidence="2" id="KW-1185">Reference proteome</keyword>
<evidence type="ECO:0000313" key="1">
    <source>
        <dbReference type="EMBL" id="AXX89312.1"/>
    </source>
</evidence>
<reference evidence="1 2" key="1">
    <citation type="submission" date="2018-08" db="EMBL/GenBank/DDBJ databases">
        <title>Complete genome of the Arcobacter suis type strain LMG 26152.</title>
        <authorList>
            <person name="Miller W.G."/>
            <person name="Yee E."/>
            <person name="Bono J.L."/>
        </authorList>
    </citation>
    <scope>NUCLEOTIDE SEQUENCE [LARGE SCALE GENOMIC DNA]</scope>
    <source>
        <strain evidence="1 2">CECT 7833</strain>
    </source>
</reference>
<organism evidence="1 2">
    <name type="scientific">Arcobacter suis CECT 7833</name>
    <dbReference type="NCBI Taxonomy" id="663365"/>
    <lineage>
        <taxon>Bacteria</taxon>
        <taxon>Pseudomonadati</taxon>
        <taxon>Campylobacterota</taxon>
        <taxon>Epsilonproteobacteria</taxon>
        <taxon>Campylobacterales</taxon>
        <taxon>Arcobacteraceae</taxon>
        <taxon>Arcobacter</taxon>
    </lineage>
</organism>
<evidence type="ECO:0000313" key="2">
    <source>
        <dbReference type="Proteomes" id="UP000263040"/>
    </source>
</evidence>
<dbReference type="EMBL" id="CP032100">
    <property type="protein sequence ID" value="AXX89312.1"/>
    <property type="molecule type" value="Genomic_DNA"/>
</dbReference>
<protein>
    <submittedName>
        <fullName evidence="1">Uncharacterized protein</fullName>
    </submittedName>
</protein>
<dbReference type="RefSeq" id="WP_118885868.1">
    <property type="nucleotide sequence ID" value="NZ_CP032100.1"/>
</dbReference>
<proteinExistence type="predicted"/>
<name>A0AAD0SWX0_9BACT</name>
<accession>A0AAD0SWX0</accession>
<sequence>METIFPKKSIRNMLHCLGISHTSTNDYMQPNKRYNPYPTSYRNHYQVSQDDEWDKLVELGYATFQVNGLNLPYYRVTIEGKEYLKSLGYKWHEEG</sequence>